<accession>A0A916U598</accession>
<reference evidence="1" key="1">
    <citation type="journal article" date="2014" name="Int. J. Syst. Evol. Microbiol.">
        <title>Complete genome sequence of Corynebacterium casei LMG S-19264T (=DSM 44701T), isolated from a smear-ripened cheese.</title>
        <authorList>
            <consortium name="US DOE Joint Genome Institute (JGI-PGF)"/>
            <person name="Walter F."/>
            <person name="Albersmeier A."/>
            <person name="Kalinowski J."/>
            <person name="Ruckert C."/>
        </authorList>
    </citation>
    <scope>NUCLEOTIDE SEQUENCE</scope>
    <source>
        <strain evidence="1">CGMCC 1.15343</strain>
    </source>
</reference>
<gene>
    <name evidence="1" type="ORF">GCM10011387_11140</name>
</gene>
<comment type="caution">
    <text evidence="1">The sequence shown here is derived from an EMBL/GenBank/DDBJ whole genome shotgun (WGS) entry which is preliminary data.</text>
</comment>
<dbReference type="Proteomes" id="UP000651668">
    <property type="component" value="Unassembled WGS sequence"/>
</dbReference>
<dbReference type="InterPro" id="IPR012675">
    <property type="entry name" value="Beta-grasp_dom_sf"/>
</dbReference>
<dbReference type="InterPro" id="IPR016155">
    <property type="entry name" value="Mopterin_synth/thiamin_S_b"/>
</dbReference>
<dbReference type="AlphaFoldDB" id="A0A916U598"/>
<keyword evidence="2" id="KW-1185">Reference proteome</keyword>
<proteinExistence type="predicted"/>
<evidence type="ECO:0000313" key="1">
    <source>
        <dbReference type="EMBL" id="GGC59282.1"/>
    </source>
</evidence>
<sequence>MNLINIMPFGQIAEITGADAFQLEAADTDQVQQALYKRFPALEKRAYAIAVNKVIVKDNTMLSSGSVVALLPPFSGG</sequence>
<dbReference type="InterPro" id="IPR003749">
    <property type="entry name" value="ThiS/MoaD-like"/>
</dbReference>
<reference evidence="1" key="2">
    <citation type="submission" date="2020-09" db="EMBL/GenBank/DDBJ databases">
        <authorList>
            <person name="Sun Q."/>
            <person name="Zhou Y."/>
        </authorList>
    </citation>
    <scope>NUCLEOTIDE SEQUENCE</scope>
    <source>
        <strain evidence="1">CGMCC 1.15343</strain>
    </source>
</reference>
<dbReference type="CDD" id="cd00754">
    <property type="entry name" value="Ubl_MoaD"/>
    <property type="match status" value="1"/>
</dbReference>
<evidence type="ECO:0008006" key="3">
    <source>
        <dbReference type="Google" id="ProtNLM"/>
    </source>
</evidence>
<dbReference type="Gene3D" id="3.10.20.30">
    <property type="match status" value="1"/>
</dbReference>
<dbReference type="SUPFAM" id="SSF54285">
    <property type="entry name" value="MoaD/ThiS"/>
    <property type="match status" value="1"/>
</dbReference>
<dbReference type="EMBL" id="BMIL01000003">
    <property type="protein sequence ID" value="GGC59282.1"/>
    <property type="molecule type" value="Genomic_DNA"/>
</dbReference>
<organism evidence="1 2">
    <name type="scientific">Pedobacter quisquiliarum</name>
    <dbReference type="NCBI Taxonomy" id="1834438"/>
    <lineage>
        <taxon>Bacteria</taxon>
        <taxon>Pseudomonadati</taxon>
        <taxon>Bacteroidota</taxon>
        <taxon>Sphingobacteriia</taxon>
        <taxon>Sphingobacteriales</taxon>
        <taxon>Sphingobacteriaceae</taxon>
        <taxon>Pedobacter</taxon>
    </lineage>
</organism>
<dbReference type="RefSeq" id="WP_188625865.1">
    <property type="nucleotide sequence ID" value="NZ_BMIL01000003.1"/>
</dbReference>
<protein>
    <recommendedName>
        <fullName evidence="3">Molybdopterin synthase sulfur carrier subunit</fullName>
    </recommendedName>
</protein>
<name>A0A916U598_9SPHI</name>
<evidence type="ECO:0000313" key="2">
    <source>
        <dbReference type="Proteomes" id="UP000651668"/>
    </source>
</evidence>
<dbReference type="Pfam" id="PF02597">
    <property type="entry name" value="ThiS"/>
    <property type="match status" value="1"/>
</dbReference>